<dbReference type="Proteomes" id="UP001163687">
    <property type="component" value="Chromosome"/>
</dbReference>
<accession>A0AA35G6P5</accession>
<evidence type="ECO:0000313" key="3">
    <source>
        <dbReference type="Proteomes" id="UP001163687"/>
    </source>
</evidence>
<sequence length="151" mass="14891">MAEAKGGVPPPLAVFVDPVHMLAAIHPLLALAALSPSAAVVAASNLMDLFSPAQNPVAALVAFQLGWEWASRLAAGGESGASRSGSGGTQTATLPRPGQPGPVPADQAALFLATVLAAARAGAAPVTVPPAASLLSLAVLGGPWAPQWILL</sequence>
<dbReference type="RefSeq" id="WP_264843362.1">
    <property type="nucleotide sequence ID" value="NZ_AP025628.1"/>
</dbReference>
<organism evidence="2 3">
    <name type="scientific">Caldinitratiruptor microaerophilus</name>
    <dbReference type="NCBI Taxonomy" id="671077"/>
    <lineage>
        <taxon>Bacteria</taxon>
        <taxon>Bacillati</taxon>
        <taxon>Bacillota</taxon>
        <taxon>Clostridia</taxon>
        <taxon>Eubacteriales</taxon>
        <taxon>Symbiobacteriaceae</taxon>
        <taxon>Caldinitratiruptor</taxon>
    </lineage>
</organism>
<evidence type="ECO:0000313" key="2">
    <source>
        <dbReference type="EMBL" id="BDG59241.1"/>
    </source>
</evidence>
<proteinExistence type="predicted"/>
<protein>
    <submittedName>
        <fullName evidence="2">Uncharacterized protein</fullName>
    </submittedName>
</protein>
<dbReference type="AlphaFoldDB" id="A0AA35G6P5"/>
<feature type="region of interest" description="Disordered" evidence="1">
    <location>
        <begin position="78"/>
        <end position="100"/>
    </location>
</feature>
<evidence type="ECO:0000256" key="1">
    <source>
        <dbReference type="SAM" id="MobiDB-lite"/>
    </source>
</evidence>
<name>A0AA35G6P5_9FIRM</name>
<dbReference type="KEGG" id="cmic:caldi_03310"/>
<reference evidence="2" key="1">
    <citation type="submission" date="2022-03" db="EMBL/GenBank/DDBJ databases">
        <title>Complete genome sequence of Caldinitratiruptor microaerophilus.</title>
        <authorList>
            <person name="Mukaiyama R."/>
            <person name="Nishiyama T."/>
            <person name="Ueda K."/>
        </authorList>
    </citation>
    <scope>NUCLEOTIDE SEQUENCE</scope>
    <source>
        <strain evidence="2">JCM 16183</strain>
    </source>
</reference>
<gene>
    <name evidence="2" type="ORF">caldi_03310</name>
</gene>
<dbReference type="EMBL" id="AP025628">
    <property type="protein sequence ID" value="BDG59241.1"/>
    <property type="molecule type" value="Genomic_DNA"/>
</dbReference>
<keyword evidence="3" id="KW-1185">Reference proteome</keyword>